<reference evidence="2 3" key="1">
    <citation type="submission" date="2018-11" db="EMBL/GenBank/DDBJ databases">
        <authorList>
            <consortium name="Pathogen Informatics"/>
        </authorList>
    </citation>
    <scope>NUCLEOTIDE SEQUENCE [LARGE SCALE GENOMIC DNA]</scope>
</reference>
<sequence>MRIRIIEQLHLLSVIVGRWLLPRNGLSRDQLSQLLLINIGNAADILELFEAFNEEAVRLNPLLKICILCLWQASLFQFCFNKTATVEPNTPLAKSASQSSNMYESTAIIRPNPVYSCRGSAPVSRKISSRESIAIAVLPDRKLASSHQHIFAQAADLRRISVNNNLRSRVQLQDSTDTNGSEMKDGDATMDLHGPNSIESSCGCCGRRGGANDCMQEGHCGYICFGTELWAIFMSLMLQDVPFLGLRLALVLRFNVRSYSNVFFTCKNSLLILLQVFRSAVILQECHRKPSRSTNHEVPLILFSQD</sequence>
<keyword evidence="3" id="KW-1185">Reference proteome</keyword>
<evidence type="ECO:0000313" key="3">
    <source>
        <dbReference type="Proteomes" id="UP000281553"/>
    </source>
</evidence>
<feature type="region of interest" description="Disordered" evidence="1">
    <location>
        <begin position="171"/>
        <end position="190"/>
    </location>
</feature>
<protein>
    <submittedName>
        <fullName evidence="2">Uncharacterized protein</fullName>
    </submittedName>
</protein>
<accession>A0A3P7LVN6</accession>
<dbReference type="PANTHER" id="PTHR22168">
    <property type="entry name" value="TMEM26 PROTEIN"/>
    <property type="match status" value="1"/>
</dbReference>
<evidence type="ECO:0000313" key="2">
    <source>
        <dbReference type="EMBL" id="VDN14168.1"/>
    </source>
</evidence>
<proteinExistence type="predicted"/>
<dbReference type="Proteomes" id="UP000281553">
    <property type="component" value="Unassembled WGS sequence"/>
</dbReference>
<dbReference type="InterPro" id="IPR019169">
    <property type="entry name" value="Transmembrane_26"/>
</dbReference>
<name>A0A3P7LVN6_DIBLA</name>
<gene>
    <name evidence="2" type="ORF">DILT_LOCUS9999</name>
</gene>
<organism evidence="2 3">
    <name type="scientific">Dibothriocephalus latus</name>
    <name type="common">Fish tapeworm</name>
    <name type="synonym">Diphyllobothrium latum</name>
    <dbReference type="NCBI Taxonomy" id="60516"/>
    <lineage>
        <taxon>Eukaryota</taxon>
        <taxon>Metazoa</taxon>
        <taxon>Spiralia</taxon>
        <taxon>Lophotrochozoa</taxon>
        <taxon>Platyhelminthes</taxon>
        <taxon>Cestoda</taxon>
        <taxon>Eucestoda</taxon>
        <taxon>Diphyllobothriidea</taxon>
        <taxon>Diphyllobothriidae</taxon>
        <taxon>Dibothriocephalus</taxon>
    </lineage>
</organism>
<dbReference type="OrthoDB" id="10042902at2759"/>
<dbReference type="Pfam" id="PF09772">
    <property type="entry name" value="Tmem26"/>
    <property type="match status" value="2"/>
</dbReference>
<evidence type="ECO:0000256" key="1">
    <source>
        <dbReference type="SAM" id="MobiDB-lite"/>
    </source>
</evidence>
<dbReference type="AlphaFoldDB" id="A0A3P7LVN6"/>
<dbReference type="PANTHER" id="PTHR22168:SF8">
    <property type="entry name" value="TRANSMEMBRANE PROTEIN 26"/>
    <property type="match status" value="1"/>
</dbReference>
<dbReference type="EMBL" id="UYRU01058457">
    <property type="protein sequence ID" value="VDN14168.1"/>
    <property type="molecule type" value="Genomic_DNA"/>
</dbReference>
<feature type="compositionally biased region" description="Polar residues" evidence="1">
    <location>
        <begin position="171"/>
        <end position="181"/>
    </location>
</feature>